<reference evidence="3" key="1">
    <citation type="journal article" date="2019" name="Int. J. Syst. Evol. Microbiol.">
        <title>The Global Catalogue of Microorganisms (GCM) 10K type strain sequencing project: providing services to taxonomists for standard genome sequencing and annotation.</title>
        <authorList>
            <consortium name="The Broad Institute Genomics Platform"/>
            <consortium name="The Broad Institute Genome Sequencing Center for Infectious Disease"/>
            <person name="Wu L."/>
            <person name="Ma J."/>
        </authorList>
    </citation>
    <scope>NUCLEOTIDE SEQUENCE [LARGE SCALE GENOMIC DNA]</scope>
    <source>
        <strain evidence="3">CCUG 57508</strain>
    </source>
</reference>
<comment type="caution">
    <text evidence="2">The sequence shown here is derived from an EMBL/GenBank/DDBJ whole genome shotgun (WGS) entry which is preliminary data.</text>
</comment>
<keyword evidence="3" id="KW-1185">Reference proteome</keyword>
<dbReference type="EMBL" id="JBHTKH010000006">
    <property type="protein sequence ID" value="MFD1054851.1"/>
    <property type="molecule type" value="Genomic_DNA"/>
</dbReference>
<dbReference type="Proteomes" id="UP001597046">
    <property type="component" value="Unassembled WGS sequence"/>
</dbReference>
<gene>
    <name evidence="2" type="ORF">ACFQ2V_11090</name>
</gene>
<dbReference type="InterPro" id="IPR018960">
    <property type="entry name" value="DUF1990"/>
</dbReference>
<dbReference type="Pfam" id="PF09348">
    <property type="entry name" value="DUF1990"/>
    <property type="match status" value="1"/>
</dbReference>
<evidence type="ECO:0000313" key="3">
    <source>
        <dbReference type="Proteomes" id="UP001597046"/>
    </source>
</evidence>
<protein>
    <submittedName>
        <fullName evidence="2">DUF1990 family protein</fullName>
    </submittedName>
</protein>
<name>A0ABW3MW63_9MICO</name>
<accession>A0ABW3MW63</accession>
<dbReference type="PANTHER" id="PTHR34202:SF1">
    <property type="entry name" value="UPF0548 PROTEIN"/>
    <property type="match status" value="1"/>
</dbReference>
<organism evidence="2 3">
    <name type="scientific">Terrabacter terrigena</name>
    <dbReference type="NCBI Taxonomy" id="574718"/>
    <lineage>
        <taxon>Bacteria</taxon>
        <taxon>Bacillati</taxon>
        <taxon>Actinomycetota</taxon>
        <taxon>Actinomycetes</taxon>
        <taxon>Micrococcales</taxon>
        <taxon>Intrasporangiaceae</taxon>
        <taxon>Terrabacter</taxon>
    </lineage>
</organism>
<evidence type="ECO:0000259" key="1">
    <source>
        <dbReference type="Pfam" id="PF09348"/>
    </source>
</evidence>
<dbReference type="InterPro" id="IPR014457">
    <property type="entry name" value="UCP010260"/>
</dbReference>
<dbReference type="SUPFAM" id="SSF55961">
    <property type="entry name" value="Bet v1-like"/>
    <property type="match status" value="1"/>
</dbReference>
<dbReference type="RefSeq" id="WP_386052755.1">
    <property type="nucleotide sequence ID" value="NZ_JBHTKH010000006.1"/>
</dbReference>
<feature type="domain" description="DUF1990" evidence="1">
    <location>
        <begin position="25"/>
        <end position="173"/>
    </location>
</feature>
<evidence type="ECO:0000313" key="2">
    <source>
        <dbReference type="EMBL" id="MFD1054851.1"/>
    </source>
</evidence>
<proteinExistence type="predicted"/>
<dbReference type="PIRSF" id="PIRSF010260">
    <property type="entry name" value="UCP010260"/>
    <property type="match status" value="1"/>
</dbReference>
<dbReference type="PANTHER" id="PTHR34202">
    <property type="entry name" value="UPF0548 PROTEIN"/>
    <property type="match status" value="1"/>
</dbReference>
<sequence>MPVHLLRQDAAAGLRAAPLSYATTRTGAGRFPTGSRRFHVTTRLRRRDFDAAVQDLMGWRMHEMAGLRVHASDATAQVGTVVVMRLGLGPMSLRIPCRVVEVFDEPGRRGFAYGTLPGHPESGEERFVLDHDSDGAIQFTVTGFSRPASFLARLGGPISRTAQDWMTQRYLAALDRL</sequence>